<protein>
    <submittedName>
        <fullName evidence="2">Uncharacterized protein</fullName>
    </submittedName>
</protein>
<keyword evidence="1" id="KW-0732">Signal</keyword>
<feature type="signal peptide" evidence="1">
    <location>
        <begin position="1"/>
        <end position="20"/>
    </location>
</feature>
<feature type="chain" id="PRO_5005582967" evidence="1">
    <location>
        <begin position="21"/>
        <end position="90"/>
    </location>
</feature>
<dbReference type="AlphaFoldDB" id="A0A0L8GFZ5"/>
<organism evidence="2">
    <name type="scientific">Octopus bimaculoides</name>
    <name type="common">California two-spotted octopus</name>
    <dbReference type="NCBI Taxonomy" id="37653"/>
    <lineage>
        <taxon>Eukaryota</taxon>
        <taxon>Metazoa</taxon>
        <taxon>Spiralia</taxon>
        <taxon>Lophotrochozoa</taxon>
        <taxon>Mollusca</taxon>
        <taxon>Cephalopoda</taxon>
        <taxon>Coleoidea</taxon>
        <taxon>Octopodiformes</taxon>
        <taxon>Octopoda</taxon>
        <taxon>Incirrata</taxon>
        <taxon>Octopodidae</taxon>
        <taxon>Octopus</taxon>
    </lineage>
</organism>
<evidence type="ECO:0000313" key="2">
    <source>
        <dbReference type="EMBL" id="KOF75465.1"/>
    </source>
</evidence>
<reference evidence="2" key="1">
    <citation type="submission" date="2015-07" db="EMBL/GenBank/DDBJ databases">
        <title>MeaNS - Measles Nucleotide Surveillance Program.</title>
        <authorList>
            <person name="Tran T."/>
            <person name="Druce J."/>
        </authorList>
    </citation>
    <scope>NUCLEOTIDE SEQUENCE</scope>
    <source>
        <strain evidence="2">UCB-OBI-ISO-001</strain>
        <tissue evidence="2">Gonad</tissue>
    </source>
</reference>
<gene>
    <name evidence="2" type="ORF">OCBIM_22034732mg</name>
</gene>
<name>A0A0L8GFZ5_OCTBM</name>
<proteinExistence type="predicted"/>
<dbReference type="EMBL" id="KQ422135">
    <property type="protein sequence ID" value="KOF75465.1"/>
    <property type="molecule type" value="Genomic_DNA"/>
</dbReference>
<evidence type="ECO:0000256" key="1">
    <source>
        <dbReference type="SAM" id="SignalP"/>
    </source>
</evidence>
<accession>A0A0L8GFZ5</accession>
<sequence length="90" mass="9814">MKSLIVIAVVLLATATVVYSNCLGTIKDNCINKATVCRQIKCLLESSCPIPDMLKTFTSKCSAGSAVSFSYKTLIVLVLLQLANYLKNYF</sequence>